<comment type="subcellular location">
    <subcellularLocation>
        <location evidence="1">Membrane</location>
        <topology evidence="1">Single-pass type I membrane protein</topology>
    </subcellularLocation>
</comment>
<name>A0A9D3ULS7_9ROSI</name>
<accession>A0A9D3ULS7</accession>
<dbReference type="InterPro" id="IPR046956">
    <property type="entry name" value="RLP23-like"/>
</dbReference>
<evidence type="ECO:0000256" key="7">
    <source>
        <dbReference type="ARBA" id="ARBA00023180"/>
    </source>
</evidence>
<evidence type="ECO:0000256" key="6">
    <source>
        <dbReference type="ARBA" id="ARBA00023170"/>
    </source>
</evidence>
<reference evidence="9 10" key="1">
    <citation type="journal article" date="2021" name="Plant Biotechnol. J.">
        <title>Multi-omics assisted identification of the key and species-specific regulatory components of drought-tolerant mechanisms in Gossypium stocksii.</title>
        <authorList>
            <person name="Yu D."/>
            <person name="Ke L."/>
            <person name="Zhang D."/>
            <person name="Wu Y."/>
            <person name="Sun Y."/>
            <person name="Mei J."/>
            <person name="Sun J."/>
            <person name="Sun Y."/>
        </authorList>
    </citation>
    <scope>NUCLEOTIDE SEQUENCE [LARGE SCALE GENOMIC DNA]</scope>
    <source>
        <strain evidence="10">cv. E1</strain>
        <tissue evidence="9">Leaf</tissue>
    </source>
</reference>
<dbReference type="AlphaFoldDB" id="A0A9D3ULS7"/>
<keyword evidence="6" id="KW-0675">Receptor</keyword>
<dbReference type="Proteomes" id="UP000828251">
    <property type="component" value="Unassembled WGS sequence"/>
</dbReference>
<dbReference type="InterPro" id="IPR032675">
    <property type="entry name" value="LRR_dom_sf"/>
</dbReference>
<evidence type="ECO:0000256" key="8">
    <source>
        <dbReference type="SAM" id="Phobius"/>
    </source>
</evidence>
<evidence type="ECO:0000313" key="10">
    <source>
        <dbReference type="Proteomes" id="UP000828251"/>
    </source>
</evidence>
<comment type="caution">
    <text evidence="9">The sequence shown here is derived from an EMBL/GenBank/DDBJ whole genome shotgun (WGS) entry which is preliminary data.</text>
</comment>
<dbReference type="GO" id="GO:0016020">
    <property type="term" value="C:membrane"/>
    <property type="evidence" value="ECO:0007669"/>
    <property type="project" value="UniProtKB-SubCell"/>
</dbReference>
<evidence type="ECO:0000256" key="2">
    <source>
        <dbReference type="ARBA" id="ARBA00022692"/>
    </source>
</evidence>
<dbReference type="SUPFAM" id="SSF52058">
    <property type="entry name" value="L domain-like"/>
    <property type="match status" value="1"/>
</dbReference>
<keyword evidence="7" id="KW-0325">Glycoprotein</keyword>
<evidence type="ECO:0000313" key="9">
    <source>
        <dbReference type="EMBL" id="KAH1046544.1"/>
    </source>
</evidence>
<protein>
    <submittedName>
        <fullName evidence="9">Uncharacterized protein</fullName>
    </submittedName>
</protein>
<evidence type="ECO:0000256" key="4">
    <source>
        <dbReference type="ARBA" id="ARBA00022989"/>
    </source>
</evidence>
<keyword evidence="5 8" id="KW-0472">Membrane</keyword>
<organism evidence="9 10">
    <name type="scientific">Gossypium stocksii</name>
    <dbReference type="NCBI Taxonomy" id="47602"/>
    <lineage>
        <taxon>Eukaryota</taxon>
        <taxon>Viridiplantae</taxon>
        <taxon>Streptophyta</taxon>
        <taxon>Embryophyta</taxon>
        <taxon>Tracheophyta</taxon>
        <taxon>Spermatophyta</taxon>
        <taxon>Magnoliopsida</taxon>
        <taxon>eudicotyledons</taxon>
        <taxon>Gunneridae</taxon>
        <taxon>Pentapetalae</taxon>
        <taxon>rosids</taxon>
        <taxon>malvids</taxon>
        <taxon>Malvales</taxon>
        <taxon>Malvaceae</taxon>
        <taxon>Malvoideae</taxon>
        <taxon>Gossypium</taxon>
    </lineage>
</organism>
<keyword evidence="3" id="KW-0732">Signal</keyword>
<dbReference type="Pfam" id="PF00560">
    <property type="entry name" value="LRR_1"/>
    <property type="match status" value="2"/>
</dbReference>
<keyword evidence="2 8" id="KW-0812">Transmembrane</keyword>
<keyword evidence="4 8" id="KW-1133">Transmembrane helix</keyword>
<dbReference type="OrthoDB" id="944858at2759"/>
<dbReference type="PANTHER" id="PTHR48063">
    <property type="entry name" value="LRR RECEPTOR-LIKE KINASE"/>
    <property type="match status" value="1"/>
</dbReference>
<sequence>MRSLESLDFSVNKLSGSIPESMSYLTFLSHLNLSFNNFSGIIPSSTQLQSFDPSSYNGNHLYGLPLPKKHSANVAIHNGGGRNDNGFEMEWFYFGMLFGFGMGFWSVFAPVVINR</sequence>
<evidence type="ECO:0000256" key="5">
    <source>
        <dbReference type="ARBA" id="ARBA00023136"/>
    </source>
</evidence>
<dbReference type="EMBL" id="JAIQCV010000011">
    <property type="protein sequence ID" value="KAH1046544.1"/>
    <property type="molecule type" value="Genomic_DNA"/>
</dbReference>
<dbReference type="Gene3D" id="3.80.10.10">
    <property type="entry name" value="Ribonuclease Inhibitor"/>
    <property type="match status" value="1"/>
</dbReference>
<gene>
    <name evidence="9" type="ORF">J1N35_037328</name>
</gene>
<evidence type="ECO:0000256" key="3">
    <source>
        <dbReference type="ARBA" id="ARBA00022729"/>
    </source>
</evidence>
<evidence type="ECO:0000256" key="1">
    <source>
        <dbReference type="ARBA" id="ARBA00004479"/>
    </source>
</evidence>
<feature type="transmembrane region" description="Helical" evidence="8">
    <location>
        <begin position="91"/>
        <end position="113"/>
    </location>
</feature>
<dbReference type="InterPro" id="IPR001611">
    <property type="entry name" value="Leu-rich_rpt"/>
</dbReference>
<keyword evidence="10" id="KW-1185">Reference proteome</keyword>
<dbReference type="PANTHER" id="PTHR48063:SF98">
    <property type="entry name" value="LRR RECEPTOR-LIKE SERINE_THREONINE-PROTEIN KINASE FLS2"/>
    <property type="match status" value="1"/>
</dbReference>
<proteinExistence type="predicted"/>